<dbReference type="RefSeq" id="WP_077388784.1">
    <property type="nucleotide sequence ID" value="NZ_CP019645.1"/>
</dbReference>
<dbReference type="EMBL" id="CP019645">
    <property type="protein sequence ID" value="AQQ59840.1"/>
    <property type="molecule type" value="Genomic_DNA"/>
</dbReference>
<dbReference type="Pfam" id="PF01856">
    <property type="entry name" value="HP_OMP"/>
    <property type="match status" value="1"/>
</dbReference>
<dbReference type="Proteomes" id="UP000188298">
    <property type="component" value="Chromosome"/>
</dbReference>
<feature type="chain" id="PRO_5013179418" description="Outer membrane beta-barrel protein" evidence="1">
    <location>
        <begin position="24"/>
        <end position="236"/>
    </location>
</feature>
<proteinExistence type="predicted"/>
<name>A0A1Q2LH92_9HELI</name>
<dbReference type="InterPro" id="IPR011250">
    <property type="entry name" value="OMP/PagP_B-barrel"/>
</dbReference>
<sequence length="236" mass="25379">MNKHFKKIACVAALSLMPMMAFADDGVGGDSGNGSGLFLGLDTGYTFGFEKFQQKNSTTIISTTILSGANIGVKAGYNFHFAQMLGVRGYLDYTFVFNPMSASSVTDNVNDTRNIFSSAHAITLNADLLVNLIQTDSISFGAFVGIGLGYGVFGETDNFTNNTTTTTRRKGNGFVLPINLGLSLTANNHHRFELGFKIPTLGMNVTETSSGKVPANLYETNSVRLFTTSVGYSYIF</sequence>
<evidence type="ECO:0000256" key="1">
    <source>
        <dbReference type="SAM" id="SignalP"/>
    </source>
</evidence>
<dbReference type="InterPro" id="IPR002718">
    <property type="entry name" value="OMP_Helicobacter"/>
</dbReference>
<dbReference type="KEGG" id="hbl:XJ32_06810"/>
<evidence type="ECO:0000313" key="2">
    <source>
        <dbReference type="EMBL" id="AQQ59840.1"/>
    </source>
</evidence>
<keyword evidence="1" id="KW-0732">Signal</keyword>
<dbReference type="SUPFAM" id="SSF56925">
    <property type="entry name" value="OMPA-like"/>
    <property type="match status" value="1"/>
</dbReference>
<feature type="signal peptide" evidence="1">
    <location>
        <begin position="1"/>
        <end position="23"/>
    </location>
</feature>
<reference evidence="2 3" key="1">
    <citation type="submission" date="2017-02" db="EMBL/GenBank/DDBJ databases">
        <title>Whole genome sequencing of Helicobacter bilis strain AAQJH.</title>
        <authorList>
            <person name="Conlan S."/>
            <person name="Thomas P.J."/>
            <person name="Mullikin J."/>
            <person name="Palmore T.N."/>
            <person name="Frank K.M."/>
            <person name="Segre J.A."/>
        </authorList>
    </citation>
    <scope>NUCLEOTIDE SEQUENCE [LARGE SCALE GENOMIC DNA]</scope>
    <source>
        <strain evidence="2 3">AAQJH</strain>
    </source>
</reference>
<accession>A0A1Q2LH92</accession>
<evidence type="ECO:0008006" key="4">
    <source>
        <dbReference type="Google" id="ProtNLM"/>
    </source>
</evidence>
<protein>
    <recommendedName>
        <fullName evidence="4">Outer membrane beta-barrel protein</fullName>
    </recommendedName>
</protein>
<dbReference type="Gene3D" id="2.40.160.20">
    <property type="match status" value="1"/>
</dbReference>
<evidence type="ECO:0000313" key="3">
    <source>
        <dbReference type="Proteomes" id="UP000188298"/>
    </source>
</evidence>
<organism evidence="2 3">
    <name type="scientific">Helicobacter bilis</name>
    <dbReference type="NCBI Taxonomy" id="37372"/>
    <lineage>
        <taxon>Bacteria</taxon>
        <taxon>Pseudomonadati</taxon>
        <taxon>Campylobacterota</taxon>
        <taxon>Epsilonproteobacteria</taxon>
        <taxon>Campylobacterales</taxon>
        <taxon>Helicobacteraceae</taxon>
        <taxon>Helicobacter</taxon>
    </lineage>
</organism>
<gene>
    <name evidence="2" type="ORF">XJ32_06810</name>
</gene>
<dbReference type="AlphaFoldDB" id="A0A1Q2LH92"/>